<evidence type="ECO:0000256" key="3">
    <source>
        <dbReference type="ARBA" id="ARBA00022771"/>
    </source>
</evidence>
<sequence length="984" mass="113060">MDLEIGMKFCFVCCKRVQHQDQDHPLAAREVVDERDGEPSLSSSSRIYLKFVELAKSYLQLGTTEVDRDQDDSSKVEAFCESCEDQLKQIFELYEEFCELERRLSSKFVELAKLMKESSRHAVTKDKTKPGIKELIASKCLEKYDMLATGRGEGTNLSNPEEGFLAGDGDEDDYGGIDVDVKIEEIGSADEEEVEVEGEELTAEQTGDPLSLLASPKTTSVMSDDDFDSIYVPDSQSECEDSDDDDDSNSSSAPGTQSERNDTDDDVNDGRETKRKRIVLTSKELSLYLTESKDIFSSDNKDNGKNDKAPDTISSSNFVCDHCYKHFDTAHVLYTHLFSHENQSTGQGASCPFCYKKFFLPQTQELHMQIHHPSITATEKPFVCDGKRCTSAFKTLSELNEHIGKHSKDVLLECSVCQWGFIHSHHLKVHEILHTEPRNKEYHCTACKCRFQRVKELQIHFNFKHGPSTSVGLQLMNTEVLVEEPKIVRKQICRRCKAAFPIEEDMTLHSQKCAMNPDNLISVKTTNGNTVRRVRCHFCEKMTAATYIRCHLDMHFLKENLEKERQAEESDSNAESSADERDSDLETNLMSKFTCNQCNRDFLDVRGLFRHLEWHEKQLAEQGKPCNICYRTFVLFQTLQVHLQLHHPSIFNTEKPFLCDEKGCQSSYKTVAELNEHITMHSKPTLHCSVCQWGFVNPNRHKLHEIGHTQRDKKGEYGCPSCKNKYRMVRELQIHYDFKHGALLGVELFKCSKCNLHFRTKSFLRKHMKNKHEIRGKGKKYQCPHCKVLFRLEQTLSSHMKTCPNNPTNFILAKTKNGKNCKKFRCNQCGTFVIRSYFRNHLRTHMDKQEKEKLRIILCDICGNSFNSYDSLKSHVDRVHRKIIRSKNFTCEFCGISYKQKPSLNLHVEVVHKGVDLRVICNICVKVLANRFSYSAHMRNHKEGKRCACHLCDRRFGENASLKNHLVKQHGKTVGEEFTPGRGS</sequence>
<feature type="domain" description="C2H2-type" evidence="7">
    <location>
        <begin position="412"/>
        <end position="439"/>
    </location>
</feature>
<dbReference type="SMART" id="SM00355">
    <property type="entry name" value="ZnF_C2H2"/>
    <property type="match status" value="18"/>
</dbReference>
<dbReference type="PANTHER" id="PTHR24409:SF295">
    <property type="entry name" value="AZ2-RELATED"/>
    <property type="match status" value="1"/>
</dbReference>
<feature type="compositionally biased region" description="Acidic residues" evidence="6">
    <location>
        <begin position="187"/>
        <end position="202"/>
    </location>
</feature>
<evidence type="ECO:0000256" key="2">
    <source>
        <dbReference type="ARBA" id="ARBA00022737"/>
    </source>
</evidence>
<proteinExistence type="predicted"/>
<evidence type="ECO:0000313" key="9">
    <source>
        <dbReference type="Proteomes" id="UP001642540"/>
    </source>
</evidence>
<dbReference type="Pfam" id="PF00096">
    <property type="entry name" value="zf-C2H2"/>
    <property type="match status" value="1"/>
</dbReference>
<feature type="domain" description="C2H2-type" evidence="7">
    <location>
        <begin position="593"/>
        <end position="620"/>
    </location>
</feature>
<dbReference type="SUPFAM" id="SSF57667">
    <property type="entry name" value="beta-beta-alpha zinc fingers"/>
    <property type="match status" value="7"/>
</dbReference>
<feature type="domain" description="C2H2-type" evidence="7">
    <location>
        <begin position="318"/>
        <end position="345"/>
    </location>
</feature>
<evidence type="ECO:0000259" key="7">
    <source>
        <dbReference type="PROSITE" id="PS50157"/>
    </source>
</evidence>
<feature type="domain" description="C2H2-type" evidence="7">
    <location>
        <begin position="749"/>
        <end position="772"/>
    </location>
</feature>
<evidence type="ECO:0000256" key="6">
    <source>
        <dbReference type="SAM" id="MobiDB-lite"/>
    </source>
</evidence>
<comment type="caution">
    <text evidence="8">The sequence shown here is derived from an EMBL/GenBank/DDBJ whole genome shotgun (WGS) entry which is preliminary data.</text>
</comment>
<feature type="region of interest" description="Disordered" evidence="6">
    <location>
        <begin position="151"/>
        <end position="275"/>
    </location>
</feature>
<organism evidence="8 9">
    <name type="scientific">Orchesella dallaii</name>
    <dbReference type="NCBI Taxonomy" id="48710"/>
    <lineage>
        <taxon>Eukaryota</taxon>
        <taxon>Metazoa</taxon>
        <taxon>Ecdysozoa</taxon>
        <taxon>Arthropoda</taxon>
        <taxon>Hexapoda</taxon>
        <taxon>Collembola</taxon>
        <taxon>Entomobryomorpha</taxon>
        <taxon>Entomobryoidea</taxon>
        <taxon>Orchesellidae</taxon>
        <taxon>Orchesellinae</taxon>
        <taxon>Orchesella</taxon>
    </lineage>
</organism>
<dbReference type="Gene3D" id="3.30.160.60">
    <property type="entry name" value="Classic Zinc Finger"/>
    <property type="match status" value="8"/>
</dbReference>
<dbReference type="PROSITE" id="PS00028">
    <property type="entry name" value="ZINC_FINGER_C2H2_1"/>
    <property type="match status" value="12"/>
</dbReference>
<gene>
    <name evidence="8" type="ORF">ODALV1_LOCUS22211</name>
</gene>
<evidence type="ECO:0000256" key="4">
    <source>
        <dbReference type="ARBA" id="ARBA00022833"/>
    </source>
</evidence>
<dbReference type="PROSITE" id="PS50157">
    <property type="entry name" value="ZINC_FINGER_C2H2_2"/>
    <property type="match status" value="7"/>
</dbReference>
<protein>
    <recommendedName>
        <fullName evidence="7">C2H2-type domain-containing protein</fullName>
    </recommendedName>
</protein>
<evidence type="ECO:0000256" key="1">
    <source>
        <dbReference type="ARBA" id="ARBA00022723"/>
    </source>
</evidence>
<accession>A0ABP1RHF2</accession>
<keyword evidence="9" id="KW-1185">Reference proteome</keyword>
<dbReference type="PANTHER" id="PTHR24409">
    <property type="entry name" value="ZINC FINGER PROTEIN 142"/>
    <property type="match status" value="1"/>
</dbReference>
<dbReference type="InterPro" id="IPR013087">
    <property type="entry name" value="Znf_C2H2_type"/>
</dbReference>
<evidence type="ECO:0000256" key="5">
    <source>
        <dbReference type="PROSITE-ProRule" id="PRU00042"/>
    </source>
</evidence>
<reference evidence="8 9" key="1">
    <citation type="submission" date="2024-08" db="EMBL/GenBank/DDBJ databases">
        <authorList>
            <person name="Cucini C."/>
            <person name="Frati F."/>
        </authorList>
    </citation>
    <scope>NUCLEOTIDE SEQUENCE [LARGE SCALE GENOMIC DNA]</scope>
</reference>
<feature type="compositionally biased region" description="Acidic residues" evidence="6">
    <location>
        <begin position="237"/>
        <end position="248"/>
    </location>
</feature>
<keyword evidence="2" id="KW-0677">Repeat</keyword>
<feature type="domain" description="C2H2-type" evidence="7">
    <location>
        <begin position="889"/>
        <end position="917"/>
    </location>
</feature>
<keyword evidence="4" id="KW-0862">Zinc</keyword>
<name>A0ABP1RHF2_9HEXA</name>
<dbReference type="InterPro" id="IPR036236">
    <property type="entry name" value="Znf_C2H2_sf"/>
</dbReference>
<dbReference type="EMBL" id="CAXLJM020000075">
    <property type="protein sequence ID" value="CAL8128387.1"/>
    <property type="molecule type" value="Genomic_DNA"/>
</dbReference>
<feature type="region of interest" description="Disordered" evidence="6">
    <location>
        <begin position="564"/>
        <end position="583"/>
    </location>
</feature>
<feature type="domain" description="C2H2-type" evidence="7">
    <location>
        <begin position="857"/>
        <end position="880"/>
    </location>
</feature>
<dbReference type="Proteomes" id="UP001642540">
    <property type="component" value="Unassembled WGS sequence"/>
</dbReference>
<keyword evidence="1" id="KW-0479">Metal-binding</keyword>
<feature type="domain" description="C2H2-type" evidence="7">
    <location>
        <begin position="382"/>
        <end position="411"/>
    </location>
</feature>
<keyword evidence="3 5" id="KW-0863">Zinc-finger</keyword>
<evidence type="ECO:0000313" key="8">
    <source>
        <dbReference type="EMBL" id="CAL8128387.1"/>
    </source>
</evidence>